<feature type="transmembrane region" description="Helical" evidence="6">
    <location>
        <begin position="283"/>
        <end position="300"/>
    </location>
</feature>
<dbReference type="RefSeq" id="WP_296943005.1">
    <property type="nucleotide sequence ID" value="NZ_LT599032.1"/>
</dbReference>
<evidence type="ECO:0000256" key="4">
    <source>
        <dbReference type="ARBA" id="ARBA00022989"/>
    </source>
</evidence>
<feature type="transmembrane region" description="Helical" evidence="6">
    <location>
        <begin position="259"/>
        <end position="276"/>
    </location>
</feature>
<keyword evidence="3 6" id="KW-0812">Transmembrane</keyword>
<evidence type="ECO:0000256" key="1">
    <source>
        <dbReference type="ARBA" id="ARBA00004651"/>
    </source>
</evidence>
<protein>
    <recommendedName>
        <fullName evidence="8">Dolichol-P-glucose synthetase</fullName>
    </recommendedName>
</protein>
<proteinExistence type="predicted"/>
<dbReference type="EMBL" id="FLUM01000003">
    <property type="protein sequence ID" value="SBW04558.1"/>
    <property type="molecule type" value="Genomic_DNA"/>
</dbReference>
<gene>
    <name evidence="7" type="ORF">KL86DYS1_30873</name>
</gene>
<evidence type="ECO:0000256" key="3">
    <source>
        <dbReference type="ARBA" id="ARBA00022692"/>
    </source>
</evidence>
<evidence type="ECO:0000313" key="7">
    <source>
        <dbReference type="EMBL" id="SBW04558.1"/>
    </source>
</evidence>
<name>A0A212JYW1_9BACT</name>
<dbReference type="NCBIfam" id="TIGR00374">
    <property type="entry name" value="flippase-like domain"/>
    <property type="match status" value="1"/>
</dbReference>
<keyword evidence="2" id="KW-1003">Cell membrane</keyword>
<feature type="transmembrane region" description="Helical" evidence="6">
    <location>
        <begin position="137"/>
        <end position="159"/>
    </location>
</feature>
<accession>A0A212JYW1</accession>
<dbReference type="GO" id="GO:0005886">
    <property type="term" value="C:plasma membrane"/>
    <property type="evidence" value="ECO:0007669"/>
    <property type="project" value="UniProtKB-SubCell"/>
</dbReference>
<evidence type="ECO:0000256" key="2">
    <source>
        <dbReference type="ARBA" id="ARBA00022475"/>
    </source>
</evidence>
<evidence type="ECO:0008006" key="8">
    <source>
        <dbReference type="Google" id="ProtNLM"/>
    </source>
</evidence>
<comment type="subcellular location">
    <subcellularLocation>
        <location evidence="1">Cell membrane</location>
        <topology evidence="1">Multi-pass membrane protein</topology>
    </subcellularLocation>
</comment>
<dbReference type="InterPro" id="IPR022791">
    <property type="entry name" value="L-PG_synthase/AglD"/>
</dbReference>
<keyword evidence="4 6" id="KW-1133">Transmembrane helix</keyword>
<feature type="transmembrane region" description="Helical" evidence="6">
    <location>
        <begin position="52"/>
        <end position="70"/>
    </location>
</feature>
<feature type="transmembrane region" description="Helical" evidence="6">
    <location>
        <begin position="231"/>
        <end position="253"/>
    </location>
</feature>
<organism evidence="7">
    <name type="scientific">uncultured Dysgonomonas sp</name>
    <dbReference type="NCBI Taxonomy" id="206096"/>
    <lineage>
        <taxon>Bacteria</taxon>
        <taxon>Pseudomonadati</taxon>
        <taxon>Bacteroidota</taxon>
        <taxon>Bacteroidia</taxon>
        <taxon>Bacteroidales</taxon>
        <taxon>Dysgonomonadaceae</taxon>
        <taxon>Dysgonomonas</taxon>
        <taxon>environmental samples</taxon>
    </lineage>
</organism>
<dbReference type="PANTHER" id="PTHR39087:SF2">
    <property type="entry name" value="UPF0104 MEMBRANE PROTEIN MJ1595"/>
    <property type="match status" value="1"/>
</dbReference>
<dbReference type="Pfam" id="PF03706">
    <property type="entry name" value="LPG_synthase_TM"/>
    <property type="match status" value="1"/>
</dbReference>
<dbReference type="AlphaFoldDB" id="A0A212JYW1"/>
<sequence>MEESTEVTTPKKKSLLNTFVKIVLPLLLGIAIVYYLISKIDPAELWIVLKNANWLILLSSLIFGLLGNIIRGYRWELFIQPLGYTPKLSTLIYAILGGYAVNFAIPRAGEIWKCGMVAKEEKIPFTKLFGTMILDRIFDMITVIVICLAAFLINMQFFITQLEQSKSTLDIILMIVKSPVLYIALVAAVITTYIVFKFFKENIIVKKVKSFISNMANDMKTIWRMKTKGRLLLCSIAIWTSYFFYFYITFYAFDFTADLGITAGLITFALSSLSMIIPSNGGLGPWQIAVVASLMLYGVSELNATAFATGVFALQSIIWVILCGLFGIAALALKKQK</sequence>
<dbReference type="PANTHER" id="PTHR39087">
    <property type="entry name" value="UPF0104 MEMBRANE PROTEIN MJ1595"/>
    <property type="match status" value="1"/>
</dbReference>
<feature type="transmembrane region" description="Helical" evidence="6">
    <location>
        <begin position="312"/>
        <end position="333"/>
    </location>
</feature>
<keyword evidence="5 6" id="KW-0472">Membrane</keyword>
<evidence type="ECO:0000256" key="6">
    <source>
        <dbReference type="SAM" id="Phobius"/>
    </source>
</evidence>
<feature type="transmembrane region" description="Helical" evidence="6">
    <location>
        <begin position="19"/>
        <end position="37"/>
    </location>
</feature>
<reference evidence="7" key="1">
    <citation type="submission" date="2016-04" db="EMBL/GenBank/DDBJ databases">
        <authorList>
            <person name="Evans L.H."/>
            <person name="Alamgir A."/>
            <person name="Owens N."/>
            <person name="Weber N.D."/>
            <person name="Virtaneva K."/>
            <person name="Barbian K."/>
            <person name="Babar A."/>
            <person name="Rosenke K."/>
        </authorList>
    </citation>
    <scope>NUCLEOTIDE SEQUENCE</scope>
    <source>
        <strain evidence="7">86-1</strain>
    </source>
</reference>
<evidence type="ECO:0000256" key="5">
    <source>
        <dbReference type="ARBA" id="ARBA00023136"/>
    </source>
</evidence>
<feature type="transmembrane region" description="Helical" evidence="6">
    <location>
        <begin position="179"/>
        <end position="199"/>
    </location>
</feature>